<evidence type="ECO:0008006" key="5">
    <source>
        <dbReference type="Google" id="ProtNLM"/>
    </source>
</evidence>
<protein>
    <recommendedName>
        <fullName evidence="5">Receptor ligand binding region domain-containing protein</fullName>
    </recommendedName>
</protein>
<gene>
    <name evidence="3" type="ORF">HF086_011920</name>
</gene>
<keyword evidence="2" id="KW-0732">Signal</keyword>
<organism evidence="3 4">
    <name type="scientific">Spodoptera exigua</name>
    <name type="common">Beet armyworm</name>
    <name type="synonym">Noctua fulgens</name>
    <dbReference type="NCBI Taxonomy" id="7107"/>
    <lineage>
        <taxon>Eukaryota</taxon>
        <taxon>Metazoa</taxon>
        <taxon>Ecdysozoa</taxon>
        <taxon>Arthropoda</taxon>
        <taxon>Hexapoda</taxon>
        <taxon>Insecta</taxon>
        <taxon>Pterygota</taxon>
        <taxon>Neoptera</taxon>
        <taxon>Endopterygota</taxon>
        <taxon>Lepidoptera</taxon>
        <taxon>Glossata</taxon>
        <taxon>Ditrysia</taxon>
        <taxon>Noctuoidea</taxon>
        <taxon>Noctuidae</taxon>
        <taxon>Amphipyrinae</taxon>
        <taxon>Spodoptera</taxon>
    </lineage>
</organism>
<feature type="chain" id="PRO_5036972950" description="Receptor ligand binding region domain-containing protein" evidence="2">
    <location>
        <begin position="20"/>
        <end position="489"/>
    </location>
</feature>
<keyword evidence="1" id="KW-0812">Transmembrane</keyword>
<dbReference type="Proteomes" id="UP000814243">
    <property type="component" value="Unassembled WGS sequence"/>
</dbReference>
<comment type="caution">
    <text evidence="3">The sequence shown here is derived from an EMBL/GenBank/DDBJ whole genome shotgun (WGS) entry which is preliminary data.</text>
</comment>
<name>A0A922M8K9_SPOEX</name>
<reference evidence="3" key="1">
    <citation type="journal article" date="2021" name="G3 (Bethesda)">
        <title>Genome and transcriptome analysis of the beet armyworm Spodoptera exigua reveals targets for pest control. .</title>
        <authorList>
            <person name="Simon S."/>
            <person name="Breeschoten T."/>
            <person name="Jansen H.J."/>
            <person name="Dirks R.P."/>
            <person name="Schranz M.E."/>
            <person name="Ros V.I.D."/>
        </authorList>
    </citation>
    <scope>NUCLEOTIDE SEQUENCE</scope>
    <source>
        <strain evidence="3">TB_SE_WUR_2020</strain>
    </source>
</reference>
<keyword evidence="1" id="KW-0472">Membrane</keyword>
<dbReference type="EMBL" id="JACEFF010000725">
    <property type="protein sequence ID" value="KAH9632174.1"/>
    <property type="molecule type" value="Genomic_DNA"/>
</dbReference>
<dbReference type="AlphaFoldDB" id="A0A922M8K9"/>
<proteinExistence type="predicted"/>
<sequence length="489" mass="56441">MVLLVLISVLFSVFRASVGNSEYVDLSPQNIMMVIAKERIFLIENTNEHNKEFNDIFEKVCGNYYAVERGPVEESYQYPYVINFAVPGSYNYNNNILEDNFVNAGSITDPNKINCTKIHNEIYCNETANLVSISLSKHDDGSVLELVQSLTLDSIHSLTEDSCRPQFKSIAHLNTVLICQSLKREIFWTLKQRYFMFNLIQIDDDSSCDEAIRDNQHRLLAILRPEPKIDTLVPTVLLRTPYISSEMRTGLPNSKNLIPWQLLKFGIVKFIQNVGWRRVVVVSDDSEYSVDFEKELTDLLHREKIVYTTVRCDGAECSLESDPHRRNLFSVSLRAYTKETDYRCGMEDDITAGVEAIAYAYNYSNITSIANDMKKKKFYSLIAEKMNELKRNEAVVCVKNLFKNNLVSTMYVNATGAKVHSFKQPFKKVPEDGPFCLAYSNKYFYPCDNVLPLVYICVIVMFFITVLWLACYFDKTTPLNRNNYYRHFD</sequence>
<feature type="signal peptide" evidence="2">
    <location>
        <begin position="1"/>
        <end position="19"/>
    </location>
</feature>
<accession>A0A922M8K9</accession>
<keyword evidence="1" id="KW-1133">Transmembrane helix</keyword>
<evidence type="ECO:0000256" key="1">
    <source>
        <dbReference type="SAM" id="Phobius"/>
    </source>
</evidence>
<evidence type="ECO:0000256" key="2">
    <source>
        <dbReference type="SAM" id="SignalP"/>
    </source>
</evidence>
<evidence type="ECO:0000313" key="3">
    <source>
        <dbReference type="EMBL" id="KAH9632174.1"/>
    </source>
</evidence>
<feature type="transmembrane region" description="Helical" evidence="1">
    <location>
        <begin position="450"/>
        <end position="473"/>
    </location>
</feature>
<evidence type="ECO:0000313" key="4">
    <source>
        <dbReference type="Proteomes" id="UP000814243"/>
    </source>
</evidence>